<protein>
    <submittedName>
        <fullName evidence="2">Uncharacterized protein</fullName>
    </submittedName>
</protein>
<dbReference type="Proteomes" id="UP001059844">
    <property type="component" value="Chromosome"/>
</dbReference>
<dbReference type="EMBL" id="CP101751">
    <property type="protein sequence ID" value="UUC46537.1"/>
    <property type="molecule type" value="Genomic_DNA"/>
</dbReference>
<keyword evidence="1" id="KW-0812">Transmembrane</keyword>
<accession>A0ABY5IWN1</accession>
<evidence type="ECO:0000313" key="3">
    <source>
        <dbReference type="Proteomes" id="UP001059844"/>
    </source>
</evidence>
<evidence type="ECO:0000256" key="1">
    <source>
        <dbReference type="SAM" id="Phobius"/>
    </source>
</evidence>
<reference evidence="2" key="1">
    <citation type="submission" date="2022-07" db="EMBL/GenBank/DDBJ databases">
        <title>Isolation, identification, and degradation of a PFOSA degrading strain from sewage treatment plant.</title>
        <authorList>
            <person name="Zhang L."/>
            <person name="Huo Y."/>
        </authorList>
    </citation>
    <scope>NUCLEOTIDE SEQUENCE</scope>
    <source>
        <strain evidence="2">C1</strain>
    </source>
</reference>
<proteinExistence type="predicted"/>
<keyword evidence="1" id="KW-1133">Transmembrane helix</keyword>
<gene>
    <name evidence="2" type="ORF">NOX80_04885</name>
</gene>
<keyword evidence="3" id="KW-1185">Reference proteome</keyword>
<feature type="transmembrane region" description="Helical" evidence="1">
    <location>
        <begin position="112"/>
        <end position="130"/>
    </location>
</feature>
<dbReference type="RefSeq" id="WP_256552201.1">
    <property type="nucleotide sequence ID" value="NZ_CP101751.1"/>
</dbReference>
<name>A0ABY5IWN1_9FLAO</name>
<sequence length="131" mass="14827">MNKLKRTSVTLMMLTAWHASSQTVTQKDSVVISKEVARKALIELTDYDRLRENKVEANLEKCIEIQKEKDTLIGYMSQQNKLFAETLRLTEKQLEVKDQQLKTAKSKNGRSFIYGLVGFAAGVILGGLLLH</sequence>
<evidence type="ECO:0000313" key="2">
    <source>
        <dbReference type="EMBL" id="UUC46537.1"/>
    </source>
</evidence>
<organism evidence="2 3">
    <name type="scientific">Flavobacterium cerinum</name>
    <dbReference type="NCBI Taxonomy" id="2502784"/>
    <lineage>
        <taxon>Bacteria</taxon>
        <taxon>Pseudomonadati</taxon>
        <taxon>Bacteroidota</taxon>
        <taxon>Flavobacteriia</taxon>
        <taxon>Flavobacteriales</taxon>
        <taxon>Flavobacteriaceae</taxon>
        <taxon>Flavobacterium</taxon>
    </lineage>
</organism>
<keyword evidence="1" id="KW-0472">Membrane</keyword>